<sequence>MQTVQMNLIPNDVSVRAETPLHHVDLATIATQGAQDRNIKIQELALLDHLVLRGHADNAALTTGIQSVMGVSLPINLQSVEKEGQVIRWISPDEWLITTPHGTGFALEQQLRNAISTHCAVVNVSGGQTVITVEGAGTEEMLRKCTPYDIHISNMPVGKVVTSLFGKAQAVIRRTGEQQFEVVIRRSFSDYCWLWLQDSCREFGFTVKL</sequence>
<dbReference type="NCBIfam" id="TIGR01375">
    <property type="entry name" value="soxG"/>
    <property type="match status" value="1"/>
</dbReference>
<dbReference type="GO" id="GO:0008115">
    <property type="term" value="F:sarcosine oxidase activity"/>
    <property type="evidence" value="ECO:0007669"/>
    <property type="project" value="InterPro"/>
</dbReference>
<dbReference type="SUPFAM" id="SSF103025">
    <property type="entry name" value="Folate-binding domain"/>
    <property type="match status" value="1"/>
</dbReference>
<dbReference type="AlphaFoldDB" id="A0A317C3P9"/>
<protein>
    <submittedName>
        <fullName evidence="1">Sarcosine oxidase subunit gamma</fullName>
    </submittedName>
</protein>
<dbReference type="Proteomes" id="UP000245539">
    <property type="component" value="Unassembled WGS sequence"/>
</dbReference>
<dbReference type="Gene3D" id="3.30.1360.120">
    <property type="entry name" value="Probable tRNA modification gtpase trme, domain 1"/>
    <property type="match status" value="1"/>
</dbReference>
<dbReference type="InterPro" id="IPR006280">
    <property type="entry name" value="SoxG_het"/>
</dbReference>
<dbReference type="Gene3D" id="3.30.70.1520">
    <property type="entry name" value="Heterotetrameric sarcosine oxidase"/>
    <property type="match status" value="1"/>
</dbReference>
<reference evidence="1 2" key="1">
    <citation type="submission" date="2018-05" db="EMBL/GenBank/DDBJ databases">
        <title>Leucothrix arctica sp. nov., isolated from Arctic seawater.</title>
        <authorList>
            <person name="Choi A."/>
            <person name="Baek K."/>
        </authorList>
    </citation>
    <scope>NUCLEOTIDE SEQUENCE [LARGE SCALE GENOMIC DNA]</scope>
    <source>
        <strain evidence="1 2">JCM 18388</strain>
    </source>
</reference>
<dbReference type="GO" id="GO:1901053">
    <property type="term" value="P:sarcosine catabolic process"/>
    <property type="evidence" value="ECO:0007669"/>
    <property type="project" value="InterPro"/>
</dbReference>
<evidence type="ECO:0000313" key="1">
    <source>
        <dbReference type="EMBL" id="PWQ93275.1"/>
    </source>
</evidence>
<evidence type="ECO:0000313" key="2">
    <source>
        <dbReference type="Proteomes" id="UP000245539"/>
    </source>
</evidence>
<accession>A0A317C3P9</accession>
<dbReference type="Pfam" id="PF04268">
    <property type="entry name" value="SoxG"/>
    <property type="match status" value="1"/>
</dbReference>
<gene>
    <name evidence="1" type="ORF">DKW60_17985</name>
</gene>
<dbReference type="EMBL" id="QGKM01000066">
    <property type="protein sequence ID" value="PWQ93275.1"/>
    <property type="molecule type" value="Genomic_DNA"/>
</dbReference>
<comment type="caution">
    <text evidence="1">The sequence shown here is derived from an EMBL/GenBank/DDBJ whole genome shotgun (WGS) entry which is preliminary data.</text>
</comment>
<dbReference type="InterPro" id="IPR007375">
    <property type="entry name" value="SoxG"/>
</dbReference>
<proteinExistence type="predicted"/>
<name>A0A317C3P9_9GAMM</name>
<keyword evidence="2" id="KW-1185">Reference proteome</keyword>
<organism evidence="1 2">
    <name type="scientific">Leucothrix pacifica</name>
    <dbReference type="NCBI Taxonomy" id="1247513"/>
    <lineage>
        <taxon>Bacteria</taxon>
        <taxon>Pseudomonadati</taxon>
        <taxon>Pseudomonadota</taxon>
        <taxon>Gammaproteobacteria</taxon>
        <taxon>Thiotrichales</taxon>
        <taxon>Thiotrichaceae</taxon>
        <taxon>Leucothrix</taxon>
    </lineage>
</organism>
<dbReference type="InterPro" id="IPR027266">
    <property type="entry name" value="TrmE/GcvT-like"/>
</dbReference>
<dbReference type="OrthoDB" id="9814782at2"/>